<feature type="region of interest" description="Disordered" evidence="1">
    <location>
        <begin position="1"/>
        <end position="25"/>
    </location>
</feature>
<feature type="compositionally biased region" description="Basic residues" evidence="1">
    <location>
        <begin position="1"/>
        <end position="12"/>
    </location>
</feature>
<feature type="region of interest" description="Disordered" evidence="1">
    <location>
        <begin position="210"/>
        <end position="292"/>
    </location>
</feature>
<evidence type="ECO:0000259" key="2">
    <source>
        <dbReference type="Pfam" id="PF13313"/>
    </source>
</evidence>
<proteinExistence type="predicted"/>
<organism evidence="3 4">
    <name type="scientific">Acidipropionibacterium jensenii</name>
    <dbReference type="NCBI Taxonomy" id="1749"/>
    <lineage>
        <taxon>Bacteria</taxon>
        <taxon>Bacillati</taxon>
        <taxon>Actinomycetota</taxon>
        <taxon>Actinomycetes</taxon>
        <taxon>Propionibacteriales</taxon>
        <taxon>Propionibacteriaceae</taxon>
        <taxon>Acidipropionibacterium</taxon>
    </lineage>
</organism>
<evidence type="ECO:0000313" key="4">
    <source>
        <dbReference type="Proteomes" id="UP000285875"/>
    </source>
</evidence>
<dbReference type="InterPro" id="IPR025141">
    <property type="entry name" value="DUF4082"/>
</dbReference>
<dbReference type="EMBL" id="CP025570">
    <property type="protein sequence ID" value="AZZ39324.1"/>
    <property type="molecule type" value="Genomic_DNA"/>
</dbReference>
<dbReference type="KEGG" id="aji:C0Z10_05720"/>
<sequence>MDHHRPSRRGPKLMKSTSTGSHRRPLRAPVAIVMAAVAAGAALAALPNQASAAPSTTFGASAPKDVRSIDEGIPVELGMRFTPSTDGTVSSVRFYKASADASVTPRSVSLWTAGGDRLAQTRVSRTTSTGWISVRLTSPVKLTAGTGYVVSAFAKSGSYPTTRNYFSQARTSSTLTMPRNAGVYTNGWKSSFPTSTYGASNYWVDTEFTPSSGTSGTPAPSSPTSSPATSAPKPSTSAPKPSTSAPKPSTSAPKPSTSAPKPSTSAPKPSTTAPTPSTTIPRPSNSTTTNSTAAKGLMGWQLNSRNVGLAPFGLTCSSLPVYKGSLTPAAGTRISGVRIVGQLDLRNGDIIVERSCIQPSSGSAFNSGTAAIVSNFVCGRDSCPVISDRSIIIRDSEIDASNVPASQIAAACAFRGTGTLQRNYMHGMGSGICFYGTGTKHDAIAEQNYVTDLRSYGSSHNEAATVRDFMVTGDNPNRVARFTNNRLNIADGNVTAGLFIQSLGDRIDNLRVEGNLIEGGGYNLFLNQPSSENGSYRNVRAVNNRFNSTGWGPSTVQGGPGWAEWRDNYRYSPSAPDARGAAVSAS</sequence>
<name>A0A3Q9UDS8_9ACTN</name>
<accession>A0A3Q9UDS8</accession>
<evidence type="ECO:0000256" key="1">
    <source>
        <dbReference type="SAM" id="MobiDB-lite"/>
    </source>
</evidence>
<dbReference type="AlphaFoldDB" id="A0A3Q9UDS8"/>
<gene>
    <name evidence="3" type="ORF">C0Z10_05720</name>
</gene>
<dbReference type="Pfam" id="PF13313">
    <property type="entry name" value="DUF4082"/>
    <property type="match status" value="1"/>
</dbReference>
<protein>
    <submittedName>
        <fullName evidence="3">DUF4082 domain-containing protein</fullName>
    </submittedName>
</protein>
<dbReference type="Proteomes" id="UP000285875">
    <property type="component" value="Chromosome"/>
</dbReference>
<feature type="domain" description="DUF4082" evidence="2">
    <location>
        <begin position="66"/>
        <end position="204"/>
    </location>
</feature>
<evidence type="ECO:0000313" key="3">
    <source>
        <dbReference type="EMBL" id="AZZ39324.1"/>
    </source>
</evidence>
<reference evidence="4" key="1">
    <citation type="submission" date="2017-12" db="EMBL/GenBank/DDBJ databases">
        <title>Whole genome sequencing of Acidipropionibacterium jensenii strains JS279 and JS280.</title>
        <authorList>
            <person name="Deptula P."/>
            <person name="Laine P."/>
            <person name="Smolander O.-P."/>
            <person name="Paulin L."/>
            <person name="Auvinen P."/>
            <person name="Varmanen P."/>
        </authorList>
    </citation>
    <scope>NUCLEOTIDE SEQUENCE [LARGE SCALE GENOMIC DNA]</scope>
    <source>
        <strain evidence="4">JS280</strain>
    </source>
</reference>